<comment type="caution">
    <text evidence="1">The sequence shown here is derived from an EMBL/GenBank/DDBJ whole genome shotgun (WGS) entry which is preliminary data.</text>
</comment>
<dbReference type="EMBL" id="CM056812">
    <property type="protein sequence ID" value="KAJ8617326.1"/>
    <property type="molecule type" value="Genomic_DNA"/>
</dbReference>
<evidence type="ECO:0000313" key="1">
    <source>
        <dbReference type="EMBL" id="KAJ8617326.1"/>
    </source>
</evidence>
<sequence>MHAKKGCPAEIEKVSVADFFHLKGIMKMIINVRESSMVLPAQDTPRCSLWISNLDLLVPRTHTPTVYFYRSSGSTNFFDPQILKEALGKALVPFYPVAGRLKRDNNDRFEIDCNGKGVLFVEAEINAVIEDFDNFAPTMEFKRLIPTVDYTKDISSHPLLVLQVTYFKCGGVSLGVGMLHTLADGASALHFINYWSDIACGHHLSIPPFFDRTLVRARDPPSPKFPHIEYQTSSPMKAHVHSQETQSCTSIAIFKITRDHLNTLKSKSKVGPNNNRTYTSFEMLAGHVWRCACKARGLPDDQPTKMYIAIDSRSRLCPPLPSGYFGNAIFTTTTVEVAGKVISNPLNYVAGRIHDTLVRMDDDYLRSAIDYLEMQTDLTPLVRGAHTFRCPNIAIVSWTRLPIHDADFGWGRPMFMGPAWIAYEGQGFVLPSPTNDGSLSLAICLQADHMVHFQNLRFAGVGLAEVACGSAPPAIAHETIACCCHGSAAAEV</sequence>
<dbReference type="Proteomes" id="UP001234297">
    <property type="component" value="Chromosome 4"/>
</dbReference>
<name>A0ACC2K8A3_PERAE</name>
<organism evidence="1 2">
    <name type="scientific">Persea americana</name>
    <name type="common">Avocado</name>
    <dbReference type="NCBI Taxonomy" id="3435"/>
    <lineage>
        <taxon>Eukaryota</taxon>
        <taxon>Viridiplantae</taxon>
        <taxon>Streptophyta</taxon>
        <taxon>Embryophyta</taxon>
        <taxon>Tracheophyta</taxon>
        <taxon>Spermatophyta</taxon>
        <taxon>Magnoliopsida</taxon>
        <taxon>Magnoliidae</taxon>
        <taxon>Laurales</taxon>
        <taxon>Lauraceae</taxon>
        <taxon>Persea</taxon>
    </lineage>
</organism>
<accession>A0ACC2K8A3</accession>
<gene>
    <name evidence="1" type="ORF">MRB53_013512</name>
</gene>
<protein>
    <submittedName>
        <fullName evidence="1">Uncharacterized protein</fullName>
    </submittedName>
</protein>
<proteinExistence type="predicted"/>
<keyword evidence="2" id="KW-1185">Reference proteome</keyword>
<reference evidence="1 2" key="1">
    <citation type="journal article" date="2022" name="Hortic Res">
        <title>A haplotype resolved chromosomal level avocado genome allows analysis of novel avocado genes.</title>
        <authorList>
            <person name="Nath O."/>
            <person name="Fletcher S.J."/>
            <person name="Hayward A."/>
            <person name="Shaw L.M."/>
            <person name="Masouleh A.K."/>
            <person name="Furtado A."/>
            <person name="Henry R.J."/>
            <person name="Mitter N."/>
        </authorList>
    </citation>
    <scope>NUCLEOTIDE SEQUENCE [LARGE SCALE GENOMIC DNA]</scope>
    <source>
        <strain evidence="2">cv. Hass</strain>
    </source>
</reference>
<evidence type="ECO:0000313" key="2">
    <source>
        <dbReference type="Proteomes" id="UP001234297"/>
    </source>
</evidence>